<keyword evidence="2" id="KW-0784">Thiamine biosynthesis</keyword>
<reference evidence="5" key="1">
    <citation type="journal article" date="2019" name="Int. J. Syst. Evol. Microbiol.">
        <title>The Global Catalogue of Microorganisms (GCM) 10K type strain sequencing project: providing services to taxonomists for standard genome sequencing and annotation.</title>
        <authorList>
            <consortium name="The Broad Institute Genomics Platform"/>
            <consortium name="The Broad Institute Genome Sequencing Center for Infectious Disease"/>
            <person name="Wu L."/>
            <person name="Ma J."/>
        </authorList>
    </citation>
    <scope>NUCLEOTIDE SEQUENCE [LARGE SCALE GENOMIC DNA]</scope>
    <source>
        <strain evidence="5">CGMCC 4.7242</strain>
    </source>
</reference>
<evidence type="ECO:0000313" key="4">
    <source>
        <dbReference type="EMBL" id="MFD1914424.1"/>
    </source>
</evidence>
<dbReference type="InterPro" id="IPR013785">
    <property type="entry name" value="Aldolase_TIM"/>
</dbReference>
<feature type="domain" description="Thiamine phosphate synthase/TenI" evidence="3">
    <location>
        <begin position="12"/>
        <end position="180"/>
    </location>
</feature>
<keyword evidence="5" id="KW-1185">Reference proteome</keyword>
<dbReference type="InterPro" id="IPR036206">
    <property type="entry name" value="ThiamineP_synth_sf"/>
</dbReference>
<proteinExistence type="predicted"/>
<dbReference type="PANTHER" id="PTHR20857:SF15">
    <property type="entry name" value="THIAMINE-PHOSPHATE SYNTHASE"/>
    <property type="match status" value="1"/>
</dbReference>
<evidence type="ECO:0000259" key="3">
    <source>
        <dbReference type="Pfam" id="PF02581"/>
    </source>
</evidence>
<dbReference type="SUPFAM" id="SSF51391">
    <property type="entry name" value="Thiamin phosphate synthase"/>
    <property type="match status" value="1"/>
</dbReference>
<dbReference type="InterPro" id="IPR022998">
    <property type="entry name" value="ThiamineP_synth_TenI"/>
</dbReference>
<dbReference type="Pfam" id="PF02581">
    <property type="entry name" value="TMP-TENI"/>
    <property type="match status" value="1"/>
</dbReference>
<dbReference type="RefSeq" id="WP_390265793.1">
    <property type="nucleotide sequence ID" value="NZ_JBHUGH010000038.1"/>
</dbReference>
<evidence type="ECO:0000313" key="5">
    <source>
        <dbReference type="Proteomes" id="UP001597353"/>
    </source>
</evidence>
<dbReference type="CDD" id="cd00564">
    <property type="entry name" value="TMP_TenI"/>
    <property type="match status" value="1"/>
</dbReference>
<protein>
    <submittedName>
        <fullName evidence="4">Thiamine phosphate synthase</fullName>
        <ecNumber evidence="4">2.5.1.3</ecNumber>
    </submittedName>
</protein>
<keyword evidence="4" id="KW-0808">Transferase</keyword>
<dbReference type="Proteomes" id="UP001597353">
    <property type="component" value="Unassembled WGS sequence"/>
</dbReference>
<dbReference type="PANTHER" id="PTHR20857">
    <property type="entry name" value="THIAMINE-PHOSPHATE PYROPHOSPHORYLASE"/>
    <property type="match status" value="1"/>
</dbReference>
<name>A0ABW4SA77_9RHOB</name>
<organism evidence="4 5">
    <name type="scientific">Halodurantibacterium flavum</name>
    <dbReference type="NCBI Taxonomy" id="1382802"/>
    <lineage>
        <taxon>Bacteria</taxon>
        <taxon>Pseudomonadati</taxon>
        <taxon>Pseudomonadota</taxon>
        <taxon>Alphaproteobacteria</taxon>
        <taxon>Rhodobacterales</taxon>
        <taxon>Paracoccaceae</taxon>
        <taxon>Halodurantibacterium</taxon>
    </lineage>
</organism>
<sequence>MTLDRFYPIVDSADWVARLLALDVRLVQLRIKDLPQDELRREIDHALTLARDAGAILVVNDYWQLAIDARADWVHLGQEDLDTADIPALRRAGLRLGISTHDHAELDRALGFNPDYVALGPIFPTRLKVMKWAPQGMGRITEWKRLAGDRPLCAIGGLTAETARQAVEAGADMVAVVTDITLNPRPEARVREWQRALEDGART</sequence>
<accession>A0ABW4SA77</accession>
<gene>
    <name evidence="4" type="ORF">ACFSGJ_19655</name>
</gene>
<dbReference type="EC" id="2.5.1.3" evidence="4"/>
<dbReference type="GO" id="GO:0004789">
    <property type="term" value="F:thiamine-phosphate diphosphorylase activity"/>
    <property type="evidence" value="ECO:0007669"/>
    <property type="project" value="UniProtKB-EC"/>
</dbReference>
<comment type="caution">
    <text evidence="4">The sequence shown here is derived from an EMBL/GenBank/DDBJ whole genome shotgun (WGS) entry which is preliminary data.</text>
</comment>
<dbReference type="NCBIfam" id="NF000734">
    <property type="entry name" value="PRK00043.1-5"/>
    <property type="match status" value="1"/>
</dbReference>
<evidence type="ECO:0000256" key="1">
    <source>
        <dbReference type="ARBA" id="ARBA00004948"/>
    </source>
</evidence>
<comment type="pathway">
    <text evidence="1">Cofactor biosynthesis; thiamine diphosphate biosynthesis.</text>
</comment>
<dbReference type="EMBL" id="JBHUGH010000038">
    <property type="protein sequence ID" value="MFD1914424.1"/>
    <property type="molecule type" value="Genomic_DNA"/>
</dbReference>
<dbReference type="Gene3D" id="3.20.20.70">
    <property type="entry name" value="Aldolase class I"/>
    <property type="match status" value="1"/>
</dbReference>
<evidence type="ECO:0000256" key="2">
    <source>
        <dbReference type="ARBA" id="ARBA00022977"/>
    </source>
</evidence>